<dbReference type="GO" id="GO:0003676">
    <property type="term" value="F:nucleic acid binding"/>
    <property type="evidence" value="ECO:0007669"/>
    <property type="project" value="InterPro"/>
</dbReference>
<dbReference type="PANTHER" id="PTHR30008:SF0">
    <property type="entry name" value="EXODEOXYRIBONUCLEASE 7 LARGE SUBUNIT"/>
    <property type="match status" value="1"/>
</dbReference>
<dbReference type="OrthoDB" id="9802795at2"/>
<comment type="catalytic activity">
    <reaction evidence="5 6">
        <text>Exonucleolytic cleavage in either 5'- to 3'- or 3'- to 5'-direction to yield nucleoside 5'-phosphates.</text>
        <dbReference type="EC" id="3.1.11.6"/>
    </reaction>
</comment>
<organism evidence="9 10">
    <name type="scientific">Clostridium novyi A str. 4552</name>
    <dbReference type="NCBI Taxonomy" id="1444289"/>
    <lineage>
        <taxon>Bacteria</taxon>
        <taxon>Bacillati</taxon>
        <taxon>Bacillota</taxon>
        <taxon>Clostridia</taxon>
        <taxon>Eubacteriales</taxon>
        <taxon>Clostridiaceae</taxon>
        <taxon>Clostridium</taxon>
    </lineage>
</organism>
<keyword evidence="4 5" id="KW-0269">Exonuclease</keyword>
<evidence type="ECO:0000259" key="8">
    <source>
        <dbReference type="Pfam" id="PF13742"/>
    </source>
</evidence>
<evidence type="ECO:0000256" key="4">
    <source>
        <dbReference type="ARBA" id="ARBA00022839"/>
    </source>
</evidence>
<dbReference type="GO" id="GO:0009318">
    <property type="term" value="C:exodeoxyribonuclease VII complex"/>
    <property type="evidence" value="ECO:0007669"/>
    <property type="project" value="UniProtKB-UniRule"/>
</dbReference>
<reference evidence="9 10" key="1">
    <citation type="submission" date="2014-01" db="EMBL/GenBank/DDBJ databases">
        <title>Plasmidome dynamics in the species complex Clostridium novyi sensu lato converts strains of independent lineages into distinctly different pathogens.</title>
        <authorList>
            <person name="Skarin H."/>
            <person name="Segerman B."/>
        </authorList>
    </citation>
    <scope>NUCLEOTIDE SEQUENCE [LARGE SCALE GENOMIC DNA]</scope>
    <source>
        <strain evidence="9 10">4552</strain>
    </source>
</reference>
<name>A0A0A0I5M2_CLONO</name>
<dbReference type="GO" id="GO:0005737">
    <property type="term" value="C:cytoplasm"/>
    <property type="evidence" value="ECO:0007669"/>
    <property type="project" value="UniProtKB-SubCell"/>
</dbReference>
<comment type="caution">
    <text evidence="9">The sequence shown here is derived from an EMBL/GenBank/DDBJ whole genome shotgun (WGS) entry which is preliminary data.</text>
</comment>
<evidence type="ECO:0000256" key="3">
    <source>
        <dbReference type="ARBA" id="ARBA00022801"/>
    </source>
</evidence>
<evidence type="ECO:0000313" key="10">
    <source>
        <dbReference type="Proteomes" id="UP000030012"/>
    </source>
</evidence>
<dbReference type="AlphaFoldDB" id="A0A0A0I5M2"/>
<dbReference type="NCBIfam" id="TIGR00237">
    <property type="entry name" value="xseA"/>
    <property type="match status" value="1"/>
</dbReference>
<dbReference type="GO" id="GO:0006308">
    <property type="term" value="P:DNA catabolic process"/>
    <property type="evidence" value="ECO:0007669"/>
    <property type="project" value="UniProtKB-UniRule"/>
</dbReference>
<dbReference type="CDD" id="cd04489">
    <property type="entry name" value="ExoVII_LU_OBF"/>
    <property type="match status" value="1"/>
</dbReference>
<accession>A0A0A0I5M2</accession>
<dbReference type="Pfam" id="PF13742">
    <property type="entry name" value="tRNA_anti_2"/>
    <property type="match status" value="1"/>
</dbReference>
<evidence type="ECO:0000259" key="7">
    <source>
        <dbReference type="Pfam" id="PF02601"/>
    </source>
</evidence>
<comment type="subcellular location">
    <subcellularLocation>
        <location evidence="5 6">Cytoplasm</location>
    </subcellularLocation>
</comment>
<dbReference type="GO" id="GO:0008855">
    <property type="term" value="F:exodeoxyribonuclease VII activity"/>
    <property type="evidence" value="ECO:0007669"/>
    <property type="project" value="UniProtKB-UniRule"/>
</dbReference>
<dbReference type="Proteomes" id="UP000030012">
    <property type="component" value="Unassembled WGS sequence"/>
</dbReference>
<dbReference type="HAMAP" id="MF_00378">
    <property type="entry name" value="Exonuc_7_L"/>
    <property type="match status" value="1"/>
</dbReference>
<proteinExistence type="inferred from homology"/>
<keyword evidence="1 5" id="KW-0963">Cytoplasm</keyword>
<dbReference type="EMBL" id="JENJ01000051">
    <property type="protein sequence ID" value="KGM94980.1"/>
    <property type="molecule type" value="Genomic_DNA"/>
</dbReference>
<evidence type="ECO:0000256" key="6">
    <source>
        <dbReference type="RuleBase" id="RU004355"/>
    </source>
</evidence>
<feature type="domain" description="OB-fold nucleic acid binding" evidence="8">
    <location>
        <begin position="6"/>
        <end position="101"/>
    </location>
</feature>
<evidence type="ECO:0000256" key="1">
    <source>
        <dbReference type="ARBA" id="ARBA00022490"/>
    </source>
</evidence>
<evidence type="ECO:0000256" key="2">
    <source>
        <dbReference type="ARBA" id="ARBA00022722"/>
    </source>
</evidence>
<keyword evidence="3 5" id="KW-0378">Hydrolase</keyword>
<sequence>MQMKTLSVSELNNYIKNVIDNDFILKNSKIKGEISNFKIHVSGHIYFSLKDKNSKINCIMFRSYARGLKFIPENGDNVILKGRVSVYQKDGAYQFYCADIEKEGVGDLFIAFEALKKKLYNEGLFDEYNKKEIPRFAKKIGVITSPTGAAVKDIINVSKRRNKGVELLIYPALVQGENAPKDLINGINYFSNRDDIDTIIIARGGGSIEELWAFNNEDLAYAIYNCNKPVISGVGHETDFTICDFVSDRRAPTPSAAAEIGVFNLNEVNANIENYKNRLYNLIRNTINLKFKELNSLESTIKINSPMNTVANEYIKIDNLKNKLCHKIESKIEYEKIKLSKANSLLNAHNPLNILSKGFSIIKDEKNNVITTKEKIEKDKCINITFKDGSTKVRISDVYK</sequence>
<gene>
    <name evidence="5" type="primary">xseA</name>
    <name evidence="9" type="ORF">Z968_10305</name>
</gene>
<evidence type="ECO:0000313" key="9">
    <source>
        <dbReference type="EMBL" id="KGM94980.1"/>
    </source>
</evidence>
<dbReference type="PANTHER" id="PTHR30008">
    <property type="entry name" value="EXODEOXYRIBONUCLEASE 7 LARGE SUBUNIT"/>
    <property type="match status" value="1"/>
</dbReference>
<dbReference type="InterPro" id="IPR020579">
    <property type="entry name" value="Exonuc_VII_lsu_C"/>
</dbReference>
<feature type="domain" description="Exonuclease VII large subunit C-terminal" evidence="7">
    <location>
        <begin position="124"/>
        <end position="342"/>
    </location>
</feature>
<dbReference type="InterPro" id="IPR003753">
    <property type="entry name" value="Exonuc_VII_L"/>
</dbReference>
<dbReference type="RefSeq" id="WP_039255940.1">
    <property type="nucleotide sequence ID" value="NZ_JENJ01000051.1"/>
</dbReference>
<dbReference type="EC" id="3.1.11.6" evidence="5"/>
<keyword evidence="2 5" id="KW-0540">Nuclease</keyword>
<comment type="subunit">
    <text evidence="5">Heterooligomer composed of large and small subunits.</text>
</comment>
<comment type="similarity">
    <text evidence="5 6">Belongs to the XseA family.</text>
</comment>
<evidence type="ECO:0000256" key="5">
    <source>
        <dbReference type="HAMAP-Rule" id="MF_00378"/>
    </source>
</evidence>
<dbReference type="InterPro" id="IPR025824">
    <property type="entry name" value="OB-fold_nuc-bd_dom"/>
</dbReference>
<dbReference type="Pfam" id="PF02601">
    <property type="entry name" value="Exonuc_VII_L"/>
    <property type="match status" value="1"/>
</dbReference>
<protein>
    <recommendedName>
        <fullName evidence="5">Exodeoxyribonuclease 7 large subunit</fullName>
        <ecNumber evidence="5">3.1.11.6</ecNumber>
    </recommendedName>
    <alternativeName>
        <fullName evidence="5">Exodeoxyribonuclease VII large subunit</fullName>
        <shortName evidence="5">Exonuclease VII large subunit</shortName>
    </alternativeName>
</protein>
<comment type="function">
    <text evidence="5">Bidirectionally degrades single-stranded DNA into large acid-insoluble oligonucleotides, which are then degraded further into small acid-soluble oligonucleotides.</text>
</comment>